<organism evidence="2 3">
    <name type="scientific">Rhamnusium bicolor</name>
    <dbReference type="NCBI Taxonomy" id="1586634"/>
    <lineage>
        <taxon>Eukaryota</taxon>
        <taxon>Metazoa</taxon>
        <taxon>Ecdysozoa</taxon>
        <taxon>Arthropoda</taxon>
        <taxon>Hexapoda</taxon>
        <taxon>Insecta</taxon>
        <taxon>Pterygota</taxon>
        <taxon>Neoptera</taxon>
        <taxon>Endopterygota</taxon>
        <taxon>Coleoptera</taxon>
        <taxon>Polyphaga</taxon>
        <taxon>Cucujiformia</taxon>
        <taxon>Chrysomeloidea</taxon>
        <taxon>Cerambycidae</taxon>
        <taxon>Lepturinae</taxon>
        <taxon>Rhagiini</taxon>
        <taxon>Rhamnusium</taxon>
    </lineage>
</organism>
<evidence type="ECO:0000313" key="2">
    <source>
        <dbReference type="EMBL" id="KAJ8928471.1"/>
    </source>
</evidence>
<keyword evidence="3" id="KW-1185">Reference proteome</keyword>
<dbReference type="GO" id="GO:0003676">
    <property type="term" value="F:nucleic acid binding"/>
    <property type="evidence" value="ECO:0007669"/>
    <property type="project" value="InterPro"/>
</dbReference>
<feature type="domain" description="DDE-1" evidence="1">
    <location>
        <begin position="10"/>
        <end position="125"/>
    </location>
</feature>
<evidence type="ECO:0000313" key="3">
    <source>
        <dbReference type="Proteomes" id="UP001162156"/>
    </source>
</evidence>
<dbReference type="Pfam" id="PF03184">
    <property type="entry name" value="DDE_1"/>
    <property type="match status" value="1"/>
</dbReference>
<dbReference type="InterPro" id="IPR004875">
    <property type="entry name" value="DDE_SF_endonuclease_dom"/>
</dbReference>
<dbReference type="EMBL" id="JANEYF010005370">
    <property type="protein sequence ID" value="KAJ8928471.1"/>
    <property type="molecule type" value="Genomic_DNA"/>
</dbReference>
<sequence length="213" mass="24948">MPPNWILGKTDTGWMKSEVFYKFIGNDFNRWLTENQIKRPILLFIDGHKSHMTLPLSEFCERYGIILYALPPNTTHILQPADVSVFKPLKSEWKNTIRKWQSRSENVQCCVTKLNFCKVFQETLENYDMKQHIINGFRKCGLYPLSPDNVDYSKCIQNVLEKKNRANENLEKVIITSNEYRAAEKVIKIIQENLSTYGINSDVILNEIKQLKI</sequence>
<dbReference type="Proteomes" id="UP001162156">
    <property type="component" value="Unassembled WGS sequence"/>
</dbReference>
<evidence type="ECO:0000259" key="1">
    <source>
        <dbReference type="Pfam" id="PF03184"/>
    </source>
</evidence>
<gene>
    <name evidence="2" type="ORF">NQ314_018976</name>
</gene>
<comment type="caution">
    <text evidence="2">The sequence shown here is derived from an EMBL/GenBank/DDBJ whole genome shotgun (WGS) entry which is preliminary data.</text>
</comment>
<dbReference type="Gene3D" id="3.30.420.10">
    <property type="entry name" value="Ribonuclease H-like superfamily/Ribonuclease H"/>
    <property type="match status" value="1"/>
</dbReference>
<dbReference type="InterPro" id="IPR036397">
    <property type="entry name" value="RNaseH_sf"/>
</dbReference>
<name>A0AAV8WPU6_9CUCU</name>
<reference evidence="2" key="1">
    <citation type="journal article" date="2023" name="Insect Mol. Biol.">
        <title>Genome sequencing provides insights into the evolution of gene families encoding plant cell wall-degrading enzymes in longhorned beetles.</title>
        <authorList>
            <person name="Shin N.R."/>
            <person name="Okamura Y."/>
            <person name="Kirsch R."/>
            <person name="Pauchet Y."/>
        </authorList>
    </citation>
    <scope>NUCLEOTIDE SEQUENCE</scope>
    <source>
        <strain evidence="2">RBIC_L_NR</strain>
    </source>
</reference>
<proteinExistence type="predicted"/>
<protein>
    <recommendedName>
        <fullName evidence="1">DDE-1 domain-containing protein</fullName>
    </recommendedName>
</protein>
<dbReference type="AlphaFoldDB" id="A0AAV8WPU6"/>
<accession>A0AAV8WPU6</accession>